<feature type="domain" description="Glycosyl hydrolase family 38 C-terminal" evidence="1">
    <location>
        <begin position="51"/>
        <end position="270"/>
    </location>
</feature>
<evidence type="ECO:0000313" key="3">
    <source>
        <dbReference type="Proteomes" id="UP001201812"/>
    </source>
</evidence>
<dbReference type="GO" id="GO:0030246">
    <property type="term" value="F:carbohydrate binding"/>
    <property type="evidence" value="ECO:0007669"/>
    <property type="project" value="InterPro"/>
</dbReference>
<evidence type="ECO:0000259" key="1">
    <source>
        <dbReference type="Pfam" id="PF07748"/>
    </source>
</evidence>
<evidence type="ECO:0000313" key="2">
    <source>
        <dbReference type="EMBL" id="KAI1693024.1"/>
    </source>
</evidence>
<dbReference type="EMBL" id="JAKKPZ010000687">
    <property type="protein sequence ID" value="KAI1693024.1"/>
    <property type="molecule type" value="Genomic_DNA"/>
</dbReference>
<dbReference type="GO" id="GO:0000139">
    <property type="term" value="C:Golgi membrane"/>
    <property type="evidence" value="ECO:0007669"/>
    <property type="project" value="TreeGrafter"/>
</dbReference>
<dbReference type="InterPro" id="IPR050843">
    <property type="entry name" value="Glycosyl_Hydrlase_38"/>
</dbReference>
<proteinExistence type="predicted"/>
<dbReference type="GO" id="GO:0006013">
    <property type="term" value="P:mannose metabolic process"/>
    <property type="evidence" value="ECO:0007669"/>
    <property type="project" value="InterPro"/>
</dbReference>
<dbReference type="AlphaFoldDB" id="A0AAD4MHA7"/>
<keyword evidence="3" id="KW-1185">Reference proteome</keyword>
<gene>
    <name evidence="2" type="ORF">DdX_20884</name>
</gene>
<dbReference type="GO" id="GO:0004559">
    <property type="term" value="F:alpha-mannosidase activity"/>
    <property type="evidence" value="ECO:0007669"/>
    <property type="project" value="InterPro"/>
</dbReference>
<name>A0AAD4MHA7_9BILA</name>
<dbReference type="Pfam" id="PF07748">
    <property type="entry name" value="Glyco_hydro_38C"/>
    <property type="match status" value="1"/>
</dbReference>
<dbReference type="InterPro" id="IPR011013">
    <property type="entry name" value="Gal_mutarotase_sf_dom"/>
</dbReference>
<dbReference type="PANTHER" id="PTHR11607:SF3">
    <property type="entry name" value="LYSOSOMAL ALPHA-MANNOSIDASE"/>
    <property type="match status" value="1"/>
</dbReference>
<dbReference type="GO" id="GO:0006491">
    <property type="term" value="P:N-glycan processing"/>
    <property type="evidence" value="ECO:0007669"/>
    <property type="project" value="TreeGrafter"/>
</dbReference>
<dbReference type="InterPro" id="IPR011682">
    <property type="entry name" value="Glyco_hydro_38_C"/>
</dbReference>
<organism evidence="2 3">
    <name type="scientific">Ditylenchus destructor</name>
    <dbReference type="NCBI Taxonomy" id="166010"/>
    <lineage>
        <taxon>Eukaryota</taxon>
        <taxon>Metazoa</taxon>
        <taxon>Ecdysozoa</taxon>
        <taxon>Nematoda</taxon>
        <taxon>Chromadorea</taxon>
        <taxon>Rhabditida</taxon>
        <taxon>Tylenchina</taxon>
        <taxon>Tylenchomorpha</taxon>
        <taxon>Sphaerularioidea</taxon>
        <taxon>Anguinidae</taxon>
        <taxon>Anguininae</taxon>
        <taxon>Ditylenchus</taxon>
    </lineage>
</organism>
<protein>
    <submittedName>
        <fullName evidence="2">Alpha-mannosidase 2</fullName>
    </submittedName>
</protein>
<dbReference type="Gene3D" id="2.70.98.30">
    <property type="entry name" value="Golgi alpha-mannosidase II, domain 4"/>
    <property type="match status" value="1"/>
</dbReference>
<dbReference type="SUPFAM" id="SSF74650">
    <property type="entry name" value="Galactose mutarotase-like"/>
    <property type="match status" value="1"/>
</dbReference>
<comment type="caution">
    <text evidence="2">The sequence shown here is derived from an EMBL/GenBank/DDBJ whole genome shotgun (WGS) entry which is preliminary data.</text>
</comment>
<reference evidence="2" key="1">
    <citation type="submission" date="2022-01" db="EMBL/GenBank/DDBJ databases">
        <title>Genome Sequence Resource for Two Populations of Ditylenchus destructor, the Migratory Endoparasitic Phytonematode.</title>
        <authorList>
            <person name="Zhang H."/>
            <person name="Lin R."/>
            <person name="Xie B."/>
        </authorList>
    </citation>
    <scope>NUCLEOTIDE SEQUENCE</scope>
    <source>
        <strain evidence="2">BazhouSP</strain>
    </source>
</reference>
<sequence>MATLPALGFTRYNIFEAEETAHRVKIHASDSSLTSPFFEVVEIDTDAEVSIKNHHLKATFDPKSGYLKTVTNKAKPDPAEFSIGMSFVHYGARPHNTSRNGDSLSGAYLFLPDGPARTLPAEHNVYTIVKGPVKQYVFVRGHSKFGLQQCIGLDKYARSLSVHTQINLAAEDTEHEQKLENNEIAMRFNMPHLGTDDKVYTDLNGFQMIRRRRFDKLPLQGQYYPMAGAVFIEDSKHRMSLLGRQALGVSSLQSGQIEIMLDRRLVSDDDRGLGEGVLDNHATESLFHLLLENREMPNHESPKEAMSDTIGYHSLVGHHISLAAHYPPMVLVGQVDHASSSEVLSHFSGIQQSLPCDVHLVALRTTSQPTQYTEGGKSTAPESSAALVLHRFGVDCRPDTPLRTDCRTTLGEVRLRSIFEQTAKSFTETSLTLLHPTNNTIESVTLDPMEVRSLKVAY</sequence>
<dbReference type="PANTHER" id="PTHR11607">
    <property type="entry name" value="ALPHA-MANNOSIDASE"/>
    <property type="match status" value="1"/>
</dbReference>
<dbReference type="Proteomes" id="UP001201812">
    <property type="component" value="Unassembled WGS sequence"/>
</dbReference>
<accession>A0AAD4MHA7</accession>